<proteinExistence type="inferred from homology"/>
<feature type="binding site" evidence="5">
    <location>
        <position position="134"/>
    </location>
    <ligand>
        <name>S-adenosyl-L-methionine</name>
        <dbReference type="ChEBI" id="CHEBI:59789"/>
    </ligand>
</feature>
<feature type="domain" description="Release factor glutamine methyltransferase N-terminal" evidence="7">
    <location>
        <begin position="12"/>
        <end position="67"/>
    </location>
</feature>
<keyword evidence="3 5" id="KW-0949">S-adenosyl-L-methionine</keyword>
<dbReference type="InterPro" id="IPR002052">
    <property type="entry name" value="DNA_methylase_N6_adenine_CS"/>
</dbReference>
<dbReference type="PANTHER" id="PTHR18895">
    <property type="entry name" value="HEMK METHYLTRANSFERASE"/>
    <property type="match status" value="1"/>
</dbReference>
<evidence type="ECO:0000256" key="3">
    <source>
        <dbReference type="ARBA" id="ARBA00022691"/>
    </source>
</evidence>
<feature type="domain" description="Methyltransferase small" evidence="6">
    <location>
        <begin position="103"/>
        <end position="181"/>
    </location>
</feature>
<evidence type="ECO:0000256" key="2">
    <source>
        <dbReference type="ARBA" id="ARBA00022679"/>
    </source>
</evidence>
<evidence type="ECO:0000256" key="1">
    <source>
        <dbReference type="ARBA" id="ARBA00022603"/>
    </source>
</evidence>
<comment type="catalytic activity">
    <reaction evidence="4 5">
        <text>L-glutaminyl-[peptide chain release factor] + S-adenosyl-L-methionine = N(5)-methyl-L-glutaminyl-[peptide chain release factor] + S-adenosyl-L-homocysteine + H(+)</text>
        <dbReference type="Rhea" id="RHEA:42896"/>
        <dbReference type="Rhea" id="RHEA-COMP:10271"/>
        <dbReference type="Rhea" id="RHEA-COMP:10272"/>
        <dbReference type="ChEBI" id="CHEBI:15378"/>
        <dbReference type="ChEBI" id="CHEBI:30011"/>
        <dbReference type="ChEBI" id="CHEBI:57856"/>
        <dbReference type="ChEBI" id="CHEBI:59789"/>
        <dbReference type="ChEBI" id="CHEBI:61891"/>
        <dbReference type="EC" id="2.1.1.297"/>
    </reaction>
</comment>
<dbReference type="RefSeq" id="WP_066045077.1">
    <property type="nucleotide sequence ID" value="NZ_AP013042.1"/>
</dbReference>
<keyword evidence="2 5" id="KW-0808">Transferase</keyword>
<name>A0A0P0USK0_9GAMM</name>
<evidence type="ECO:0000259" key="7">
    <source>
        <dbReference type="Pfam" id="PF17827"/>
    </source>
</evidence>
<dbReference type="InterPro" id="IPR029063">
    <property type="entry name" value="SAM-dependent_MTases_sf"/>
</dbReference>
<dbReference type="NCBIfam" id="TIGR03534">
    <property type="entry name" value="RF_mod_PrmC"/>
    <property type="match status" value="1"/>
</dbReference>
<keyword evidence="9" id="KW-1185">Reference proteome</keyword>
<sequence>MQKLRSINDYLKSPFTDITPLLELALQKSHAWLITHTNSMLSNTEKTTLDALIKQRQNGTPFAYLSGKKGFYHLDFKVTPDTLIPRPETELLIDIALDLFKNKPCTLLDLGTGSGVIAVTLADKNPHWQVTATDFSIDALRVAKKNATTTINFQQGSWFEAVPNQTFDFIISNPPYIKEEDEHLINLRYEPISALTSGKDGLKDIKIIINQAPTYLNTQGFLLLEHGYNQQEAIIDLLKKNFTDIQTFKDYNSNNRAIMAQLKINTRGEEK</sequence>
<reference evidence="8 9" key="1">
    <citation type="journal article" date="2000" name="Mar. Ecol. Prog. Ser.">
        <title>Phylogenetic characterization of endosymbionts in three hydrothermal vent mussels: influence on host distributions.</title>
        <authorList>
            <person name="Fujiwara Y."/>
            <person name="Takai K."/>
            <person name="Uematsu K."/>
            <person name="Tsuchida S."/>
            <person name="Hunt J.C."/>
            <person name="Hashimoto J."/>
        </authorList>
    </citation>
    <scope>NUCLEOTIDE SEQUENCE [LARGE SCALE GENOMIC DNA]</scope>
    <source>
        <strain evidence="8 9">Myojin Knoll</strain>
    </source>
</reference>
<dbReference type="KEGG" id="ebh:BSEPE_1157"/>
<feature type="binding site" evidence="5">
    <location>
        <begin position="173"/>
        <end position="176"/>
    </location>
    <ligand>
        <name>substrate</name>
    </ligand>
</feature>
<evidence type="ECO:0000313" key="8">
    <source>
        <dbReference type="EMBL" id="BAS68145.1"/>
    </source>
</evidence>
<dbReference type="CDD" id="cd02440">
    <property type="entry name" value="AdoMet_MTases"/>
    <property type="match status" value="1"/>
</dbReference>
<dbReference type="EC" id="2.1.1.297" evidence="5"/>
<gene>
    <name evidence="8" type="primary">hemK</name>
    <name evidence="5" type="synonym">prmC</name>
    <name evidence="8" type="ORF">BSEPE_1157</name>
</gene>
<comment type="similarity">
    <text evidence="5">Belongs to the protein N5-glutamine methyltransferase family. PrmC subfamily.</text>
</comment>
<dbReference type="FunFam" id="3.40.50.150:FF:000053">
    <property type="entry name" value="Release factor glutamine methyltransferase"/>
    <property type="match status" value="1"/>
</dbReference>
<dbReference type="InterPro" id="IPR019874">
    <property type="entry name" value="RF_methyltr_PrmC"/>
</dbReference>
<dbReference type="HAMAP" id="MF_02126">
    <property type="entry name" value="RF_methyltr_PrmC"/>
    <property type="match status" value="1"/>
</dbReference>
<feature type="binding site" evidence="5">
    <location>
        <begin position="111"/>
        <end position="115"/>
    </location>
    <ligand>
        <name>S-adenosyl-L-methionine</name>
        <dbReference type="ChEBI" id="CHEBI:59789"/>
    </ligand>
</feature>
<comment type="function">
    <text evidence="5">Methylates the class 1 translation termination release factors RF1/PrfA and RF2/PrfB on the glutamine residue of the universally conserved GGQ motif.</text>
</comment>
<dbReference type="Proteomes" id="UP000067399">
    <property type="component" value="Chromosome"/>
</dbReference>
<protein>
    <recommendedName>
        <fullName evidence="5">Release factor glutamine methyltransferase</fullName>
        <shortName evidence="5">RF MTase</shortName>
        <ecNumber evidence="5">2.1.1.297</ecNumber>
    </recommendedName>
    <alternativeName>
        <fullName evidence="5">N5-glutamine methyltransferase PrmC</fullName>
    </alternativeName>
    <alternativeName>
        <fullName evidence="5">Protein-(glutamine-N5) MTase PrmC</fullName>
    </alternativeName>
    <alternativeName>
        <fullName evidence="5">Protein-glutamine N-methyltransferase PrmC</fullName>
    </alternativeName>
</protein>
<evidence type="ECO:0000256" key="5">
    <source>
        <dbReference type="HAMAP-Rule" id="MF_02126"/>
    </source>
</evidence>
<feature type="binding site" evidence="5">
    <location>
        <position position="173"/>
    </location>
    <ligand>
        <name>S-adenosyl-L-methionine</name>
        <dbReference type="ChEBI" id="CHEBI:59789"/>
    </ligand>
</feature>
<dbReference type="Gene3D" id="1.10.8.10">
    <property type="entry name" value="DNA helicase RuvA subunit, C-terminal domain"/>
    <property type="match status" value="1"/>
</dbReference>
<dbReference type="GO" id="GO:0102559">
    <property type="term" value="F:peptide chain release factor N(5)-glutamine methyltransferase activity"/>
    <property type="evidence" value="ECO:0007669"/>
    <property type="project" value="UniProtKB-EC"/>
</dbReference>
<dbReference type="PROSITE" id="PS00092">
    <property type="entry name" value="N6_MTASE"/>
    <property type="match status" value="1"/>
</dbReference>
<dbReference type="STRING" id="1303921.BSEPE_1157"/>
<evidence type="ECO:0000256" key="4">
    <source>
        <dbReference type="ARBA" id="ARBA00048391"/>
    </source>
</evidence>
<dbReference type="EMBL" id="AP013042">
    <property type="protein sequence ID" value="BAS68145.1"/>
    <property type="molecule type" value="Genomic_DNA"/>
</dbReference>
<dbReference type="InterPro" id="IPR050320">
    <property type="entry name" value="N5-glutamine_MTase"/>
</dbReference>
<dbReference type="GO" id="GO:0003676">
    <property type="term" value="F:nucleic acid binding"/>
    <property type="evidence" value="ECO:0007669"/>
    <property type="project" value="InterPro"/>
</dbReference>
<dbReference type="InterPro" id="IPR007848">
    <property type="entry name" value="Small_mtfrase_dom"/>
</dbReference>
<dbReference type="Pfam" id="PF05175">
    <property type="entry name" value="MTS"/>
    <property type="match status" value="1"/>
</dbReference>
<accession>A0A0P0USK0</accession>
<dbReference type="PANTHER" id="PTHR18895:SF74">
    <property type="entry name" value="MTRF1L RELEASE FACTOR GLUTAMINE METHYLTRANSFERASE"/>
    <property type="match status" value="1"/>
</dbReference>
<dbReference type="GO" id="GO:0032259">
    <property type="term" value="P:methylation"/>
    <property type="evidence" value="ECO:0007669"/>
    <property type="project" value="UniProtKB-KW"/>
</dbReference>
<reference evidence="8 9" key="2">
    <citation type="journal article" date="2016" name="ISME J.">
        <title>Heterogeneous composition of key metabolic gene clusters in a vent mussel symbiont population.</title>
        <authorList>
            <person name="Ikuta T."/>
            <person name="Takaki Y."/>
            <person name="Nagai Y."/>
            <person name="Shimamura S."/>
            <person name="Tsuda M."/>
            <person name="Kawagucci S."/>
            <person name="Aoki Y."/>
            <person name="Inoue K."/>
            <person name="Teruya M."/>
            <person name="Satou K."/>
            <person name="Teruya K."/>
            <person name="Shimoji M."/>
            <person name="Tamotsu H."/>
            <person name="Hirano T."/>
            <person name="Maruyama T."/>
            <person name="Yoshida T."/>
        </authorList>
    </citation>
    <scope>NUCLEOTIDE SEQUENCE [LARGE SCALE GENOMIC DNA]</scope>
    <source>
        <strain evidence="8 9">Myojin Knoll</strain>
    </source>
</reference>
<dbReference type="Pfam" id="PF17827">
    <property type="entry name" value="PrmC_N"/>
    <property type="match status" value="1"/>
</dbReference>
<evidence type="ECO:0000259" key="6">
    <source>
        <dbReference type="Pfam" id="PF05175"/>
    </source>
</evidence>
<organism evidence="8 9">
    <name type="scientific">endosymbiont of Bathymodiolus septemdierum str. Myojin knoll</name>
    <dbReference type="NCBI Taxonomy" id="1303921"/>
    <lineage>
        <taxon>Bacteria</taxon>
        <taxon>Pseudomonadati</taxon>
        <taxon>Pseudomonadota</taxon>
        <taxon>Gammaproteobacteria</taxon>
        <taxon>sulfur-oxidizing symbionts</taxon>
    </lineage>
</organism>
<dbReference type="NCBIfam" id="TIGR00536">
    <property type="entry name" value="hemK_fam"/>
    <property type="match status" value="1"/>
</dbReference>
<dbReference type="AlphaFoldDB" id="A0A0P0USK0"/>
<dbReference type="InterPro" id="IPR040758">
    <property type="entry name" value="PrmC_N"/>
</dbReference>
<dbReference type="InterPro" id="IPR004556">
    <property type="entry name" value="HemK-like"/>
</dbReference>
<dbReference type="OrthoDB" id="9800643at2"/>
<dbReference type="Gene3D" id="3.40.50.150">
    <property type="entry name" value="Vaccinia Virus protein VP39"/>
    <property type="match status" value="1"/>
</dbReference>
<dbReference type="SUPFAM" id="SSF53335">
    <property type="entry name" value="S-adenosyl-L-methionine-dependent methyltransferases"/>
    <property type="match status" value="1"/>
</dbReference>
<keyword evidence="1 5" id="KW-0489">Methyltransferase</keyword>
<evidence type="ECO:0000313" key="9">
    <source>
        <dbReference type="Proteomes" id="UP000067399"/>
    </source>
</evidence>
<feature type="binding site" evidence="5">
    <location>
        <position position="158"/>
    </location>
    <ligand>
        <name>S-adenosyl-L-methionine</name>
        <dbReference type="ChEBI" id="CHEBI:59789"/>
    </ligand>
</feature>